<keyword evidence="1" id="KW-1133">Transmembrane helix</keyword>
<proteinExistence type="predicted"/>
<sequence length="109" mass="12814">MTEKYNAKHTQYNYNEILIYYNLSLVTNMAKGINNTKNNLIIQECIELLKRDDLKYQLKMFLEPIINMIFNILNPYIYILLGVTIIILILLIAILVIVLSNMRNNMNVC</sequence>
<name>A0A6C0FBG2_9ZZZZ</name>
<organism evidence="2">
    <name type="scientific">viral metagenome</name>
    <dbReference type="NCBI Taxonomy" id="1070528"/>
    <lineage>
        <taxon>unclassified sequences</taxon>
        <taxon>metagenomes</taxon>
        <taxon>organismal metagenomes</taxon>
    </lineage>
</organism>
<accession>A0A6C0FBG2</accession>
<dbReference type="EMBL" id="MN738832">
    <property type="protein sequence ID" value="QHT38542.1"/>
    <property type="molecule type" value="Genomic_DNA"/>
</dbReference>
<dbReference type="AlphaFoldDB" id="A0A6C0FBG2"/>
<reference evidence="2" key="1">
    <citation type="journal article" date="2020" name="Nature">
        <title>Giant virus diversity and host interactions through global metagenomics.</title>
        <authorList>
            <person name="Schulz F."/>
            <person name="Roux S."/>
            <person name="Paez-Espino D."/>
            <person name="Jungbluth S."/>
            <person name="Walsh D.A."/>
            <person name="Denef V.J."/>
            <person name="McMahon K.D."/>
            <person name="Konstantinidis K.T."/>
            <person name="Eloe-Fadrosh E.A."/>
            <person name="Kyrpides N.C."/>
            <person name="Woyke T."/>
        </authorList>
    </citation>
    <scope>NUCLEOTIDE SEQUENCE</scope>
    <source>
        <strain evidence="2">GVMAG-S-ERX556106-38</strain>
    </source>
</reference>
<protein>
    <submittedName>
        <fullName evidence="2">Uncharacterized protein</fullName>
    </submittedName>
</protein>
<keyword evidence="1" id="KW-0472">Membrane</keyword>
<keyword evidence="1" id="KW-0812">Transmembrane</keyword>
<evidence type="ECO:0000313" key="2">
    <source>
        <dbReference type="EMBL" id="QHT38542.1"/>
    </source>
</evidence>
<feature type="transmembrane region" description="Helical" evidence="1">
    <location>
        <begin position="76"/>
        <end position="99"/>
    </location>
</feature>
<evidence type="ECO:0000256" key="1">
    <source>
        <dbReference type="SAM" id="Phobius"/>
    </source>
</evidence>